<dbReference type="Pfam" id="PF00743">
    <property type="entry name" value="FMO-like"/>
    <property type="match status" value="1"/>
</dbReference>
<evidence type="ECO:0000256" key="1">
    <source>
        <dbReference type="ARBA" id="ARBA00001974"/>
    </source>
</evidence>
<dbReference type="PANTHER" id="PTHR43872">
    <property type="entry name" value="MONOOXYGENASE, PUTATIVE (AFU_ORTHOLOGUE AFUA_8G02570)-RELATED"/>
    <property type="match status" value="1"/>
</dbReference>
<reference evidence="8" key="1">
    <citation type="submission" date="2019-10" db="EMBL/GenBank/DDBJ databases">
        <title>Complete genome sequence of Corynebacterium urogenitalis DSM 108747, isolated from the genital tract of a cow.</title>
        <authorList>
            <person name="Ruckert C."/>
            <person name="Ballas P."/>
            <person name="Wagener K."/>
            <person name="Drillich M."/>
            <person name="Kaempfer P."/>
            <person name="Busse H.-J."/>
            <person name="Ehling-Schulz M."/>
        </authorList>
    </citation>
    <scope>NUCLEOTIDE SEQUENCE [LARGE SCALE GENOMIC DNA]</scope>
    <source>
        <strain evidence="8">LMM 1652</strain>
    </source>
</reference>
<accession>A0A5J6Z8I0</accession>
<evidence type="ECO:0000256" key="5">
    <source>
        <dbReference type="ARBA" id="ARBA00023002"/>
    </source>
</evidence>
<dbReference type="InterPro" id="IPR020946">
    <property type="entry name" value="Flavin_mOase-like"/>
</dbReference>
<comment type="similarity">
    <text evidence="2">Belongs to the FAD-binding monooxygenase family.</text>
</comment>
<organism evidence="7 8">
    <name type="scientific">Corynebacterium urogenitale</name>
    <dbReference type="NCBI Taxonomy" id="2487892"/>
    <lineage>
        <taxon>Bacteria</taxon>
        <taxon>Bacillati</taxon>
        <taxon>Actinomycetota</taxon>
        <taxon>Actinomycetes</taxon>
        <taxon>Mycobacteriales</taxon>
        <taxon>Corynebacteriaceae</taxon>
        <taxon>Corynebacterium</taxon>
    </lineage>
</organism>
<keyword evidence="5 7" id="KW-0560">Oxidoreductase</keyword>
<evidence type="ECO:0000256" key="6">
    <source>
        <dbReference type="ARBA" id="ARBA00023033"/>
    </source>
</evidence>
<dbReference type="PANTHER" id="PTHR43872:SF1">
    <property type="entry name" value="MONOOXYGENASE, PUTATIVE (AFU_ORTHOLOGUE AFUA_8G02570)-RELATED"/>
    <property type="match status" value="1"/>
</dbReference>
<dbReference type="GO" id="GO:0004499">
    <property type="term" value="F:N,N-dimethylaniline monooxygenase activity"/>
    <property type="evidence" value="ECO:0007669"/>
    <property type="project" value="InterPro"/>
</dbReference>
<dbReference type="GO" id="GO:0050661">
    <property type="term" value="F:NADP binding"/>
    <property type="evidence" value="ECO:0007669"/>
    <property type="project" value="InterPro"/>
</dbReference>
<keyword evidence="4" id="KW-0274">FAD</keyword>
<comment type="cofactor">
    <cofactor evidence="1">
        <name>FAD</name>
        <dbReference type="ChEBI" id="CHEBI:57692"/>
    </cofactor>
</comment>
<dbReference type="SUPFAM" id="SSF51905">
    <property type="entry name" value="FAD/NAD(P)-binding domain"/>
    <property type="match status" value="1"/>
</dbReference>
<dbReference type="Gene3D" id="3.50.50.60">
    <property type="entry name" value="FAD/NAD(P)-binding domain"/>
    <property type="match status" value="1"/>
</dbReference>
<evidence type="ECO:0000256" key="2">
    <source>
        <dbReference type="ARBA" id="ARBA00010139"/>
    </source>
</evidence>
<evidence type="ECO:0000313" key="7">
    <source>
        <dbReference type="EMBL" id="QFQ03398.1"/>
    </source>
</evidence>
<dbReference type="AlphaFoldDB" id="A0A5J6Z8I0"/>
<dbReference type="PRINTS" id="PR00411">
    <property type="entry name" value="PNDRDTASEI"/>
</dbReference>
<proteinExistence type="inferred from homology"/>
<dbReference type="Proteomes" id="UP000326711">
    <property type="component" value="Chromosome"/>
</dbReference>
<gene>
    <name evidence="7" type="primary">ethA</name>
    <name evidence="7" type="ORF">CUROG_10330</name>
</gene>
<dbReference type="EC" id="1.14.13.-" evidence="7"/>
<dbReference type="InterPro" id="IPR036188">
    <property type="entry name" value="FAD/NAD-bd_sf"/>
</dbReference>
<keyword evidence="3" id="KW-0285">Flavoprotein</keyword>
<evidence type="ECO:0000256" key="4">
    <source>
        <dbReference type="ARBA" id="ARBA00022827"/>
    </source>
</evidence>
<protein>
    <submittedName>
        <fullName evidence="7">FAD-containing monooxygenase EthA</fullName>
        <ecNumber evidence="7">1.14.13.-</ecNumber>
    </submittedName>
</protein>
<name>A0A5J6Z8I0_9CORY</name>
<evidence type="ECO:0000256" key="3">
    <source>
        <dbReference type="ARBA" id="ARBA00022630"/>
    </source>
</evidence>
<dbReference type="KEGG" id="cuo:CUROG_10330"/>
<dbReference type="InterPro" id="IPR051820">
    <property type="entry name" value="FAD-binding_MO"/>
</dbReference>
<sequence>MDKFFSDLRFCSKPQVSALKVAACALFVTVDNFSGCQIRRPEKLAFLYLQVTRPSRFSSFIHRLRANYPQAKRTFIFVSPIKARPLGIVSHMNTTHISSATLRDSSPDSPHDLVIIGAGLSGVDLAHHVSRNFPDWDWVAVDSNSDIGGTWNTFRYPGIRSDSDMATFSFPFKKWPHSGTLGSGANIKEYAREAAADIGLLDRLQLSTYVRRANFHTDTGLWELTLSIGPNGTDMSEGGARGVAQKEQTIWTRRTHFASGYYKHAEGFTAAIPGLHNFSGELIHPQRWPENLDVRGKRCIIIGSGATAVTLVPALHDMGAHVTMLQRTPTYVAPLPEVDTISFIYEALLPERIAAPAARHTHIWRDMIQYWLCQGVPTLAKGFFWLLNRCFISAEEINKNFRPPYNPWDQRVCKSPGGDIFKAINDGARVVTGKITQVEATGVRLQDGTLLEADILITATGLELQAFGNAELAIDGVVLPMNKLVSYRGLMMNALPNFSYTIGYLNQSWTLRADMTSRYMVALWKDVIRRDQGFAAPKLPEGARADKPLLEMESGYIQRSVHKLPKQGEDDPWRMRHDYVYESRRLLASDRDHDMAFGSDATTAAKALATEVLAAREAAAA</sequence>
<keyword evidence="6 7" id="KW-0503">Monooxygenase</keyword>
<dbReference type="EMBL" id="CP045032">
    <property type="protein sequence ID" value="QFQ03398.1"/>
    <property type="molecule type" value="Genomic_DNA"/>
</dbReference>
<evidence type="ECO:0000313" key="8">
    <source>
        <dbReference type="Proteomes" id="UP000326711"/>
    </source>
</evidence>
<keyword evidence="8" id="KW-1185">Reference proteome</keyword>
<dbReference type="GO" id="GO:0050660">
    <property type="term" value="F:flavin adenine dinucleotide binding"/>
    <property type="evidence" value="ECO:0007669"/>
    <property type="project" value="InterPro"/>
</dbReference>